<sequence length="198" mass="22433">MGRVPENFSVDLTEERLKIVSNRLLDVLDEAESFAQSPNATAWFKGTANYGLPQGMLKLMHEDDNYPWITLANQTMDYTARIGNTLVQFVVDDPHAPKKTHRVKRNAVERQQIGLDLEEHNPDIPLIWRFYLNPKSNGVDYSPSVTLVGFDINENVVCMWEHEDVISSPISGEVAQPVEIDMPVVSLKHSSQKTQESK</sequence>
<dbReference type="AlphaFoldDB" id="A0A437QFE1"/>
<gene>
    <name evidence="1" type="ORF">EOE67_18180</name>
</gene>
<reference evidence="1 2" key="1">
    <citation type="submission" date="2019-01" db="EMBL/GenBank/DDBJ databases">
        <authorList>
            <person name="Chen W.-M."/>
        </authorList>
    </citation>
    <scope>NUCLEOTIDE SEQUENCE [LARGE SCALE GENOMIC DNA]</scope>
    <source>
        <strain evidence="1 2">KYPC3</strain>
    </source>
</reference>
<dbReference type="OrthoDB" id="9133824at2"/>
<dbReference type="Proteomes" id="UP000283077">
    <property type="component" value="Unassembled WGS sequence"/>
</dbReference>
<name>A0A437QFE1_9GAMM</name>
<comment type="caution">
    <text evidence="1">The sequence shown here is derived from an EMBL/GenBank/DDBJ whole genome shotgun (WGS) entry which is preliminary data.</text>
</comment>
<keyword evidence="2" id="KW-1185">Reference proteome</keyword>
<dbReference type="RefSeq" id="WP_127700752.1">
    <property type="nucleotide sequence ID" value="NZ_SACS01000026.1"/>
</dbReference>
<evidence type="ECO:0000313" key="1">
    <source>
        <dbReference type="EMBL" id="RVU33165.1"/>
    </source>
</evidence>
<dbReference type="EMBL" id="SACS01000026">
    <property type="protein sequence ID" value="RVU33165.1"/>
    <property type="molecule type" value="Genomic_DNA"/>
</dbReference>
<evidence type="ECO:0000313" key="2">
    <source>
        <dbReference type="Proteomes" id="UP000283077"/>
    </source>
</evidence>
<accession>A0A437QFE1</accession>
<proteinExistence type="predicted"/>
<protein>
    <submittedName>
        <fullName evidence="1">Uncharacterized protein</fullName>
    </submittedName>
</protein>
<organism evidence="1 2">
    <name type="scientific">Rheinheimera riviphila</name>
    <dbReference type="NCBI Taxonomy" id="1834037"/>
    <lineage>
        <taxon>Bacteria</taxon>
        <taxon>Pseudomonadati</taxon>
        <taxon>Pseudomonadota</taxon>
        <taxon>Gammaproteobacteria</taxon>
        <taxon>Chromatiales</taxon>
        <taxon>Chromatiaceae</taxon>
        <taxon>Rheinheimera</taxon>
    </lineage>
</organism>